<evidence type="ECO:0000259" key="1">
    <source>
        <dbReference type="Pfam" id="PF06985"/>
    </source>
</evidence>
<dbReference type="Proteomes" id="UP000758603">
    <property type="component" value="Unassembled WGS sequence"/>
</dbReference>
<dbReference type="OrthoDB" id="20872at2759"/>
<dbReference type="PANTHER" id="PTHR10622">
    <property type="entry name" value="HET DOMAIN-CONTAINING PROTEIN"/>
    <property type="match status" value="1"/>
</dbReference>
<dbReference type="PANTHER" id="PTHR10622:SF10">
    <property type="entry name" value="HET DOMAIN-CONTAINING PROTEIN"/>
    <property type="match status" value="1"/>
</dbReference>
<gene>
    <name evidence="3" type="ORF">BKA67DRAFT_595293</name>
</gene>
<keyword evidence="4" id="KW-1185">Reference proteome</keyword>
<dbReference type="RefSeq" id="XP_045953768.1">
    <property type="nucleotide sequence ID" value="XM_046105149.1"/>
</dbReference>
<evidence type="ECO:0000313" key="4">
    <source>
        <dbReference type="Proteomes" id="UP000758603"/>
    </source>
</evidence>
<organism evidence="3 4">
    <name type="scientific">Truncatella angustata</name>
    <dbReference type="NCBI Taxonomy" id="152316"/>
    <lineage>
        <taxon>Eukaryota</taxon>
        <taxon>Fungi</taxon>
        <taxon>Dikarya</taxon>
        <taxon>Ascomycota</taxon>
        <taxon>Pezizomycotina</taxon>
        <taxon>Sordariomycetes</taxon>
        <taxon>Xylariomycetidae</taxon>
        <taxon>Amphisphaeriales</taxon>
        <taxon>Sporocadaceae</taxon>
        <taxon>Truncatella</taxon>
    </lineage>
</organism>
<dbReference type="Pfam" id="PF26640">
    <property type="entry name" value="DUF8212"/>
    <property type="match status" value="1"/>
</dbReference>
<dbReference type="InterPro" id="IPR010730">
    <property type="entry name" value="HET"/>
</dbReference>
<reference evidence="3" key="1">
    <citation type="journal article" date="2021" name="Nat. Commun.">
        <title>Genetic determinants of endophytism in the Arabidopsis root mycobiome.</title>
        <authorList>
            <person name="Mesny F."/>
            <person name="Miyauchi S."/>
            <person name="Thiergart T."/>
            <person name="Pickel B."/>
            <person name="Atanasova L."/>
            <person name="Karlsson M."/>
            <person name="Huettel B."/>
            <person name="Barry K.W."/>
            <person name="Haridas S."/>
            <person name="Chen C."/>
            <person name="Bauer D."/>
            <person name="Andreopoulos W."/>
            <person name="Pangilinan J."/>
            <person name="LaButti K."/>
            <person name="Riley R."/>
            <person name="Lipzen A."/>
            <person name="Clum A."/>
            <person name="Drula E."/>
            <person name="Henrissat B."/>
            <person name="Kohler A."/>
            <person name="Grigoriev I.V."/>
            <person name="Martin F.M."/>
            <person name="Hacquard S."/>
        </authorList>
    </citation>
    <scope>NUCLEOTIDE SEQUENCE</scope>
    <source>
        <strain evidence="3">MPI-SDFR-AT-0073</strain>
    </source>
</reference>
<comment type="caution">
    <text evidence="3">The sequence shown here is derived from an EMBL/GenBank/DDBJ whole genome shotgun (WGS) entry which is preliminary data.</text>
</comment>
<sequence length="294" mass="33810">MLLLHTRTFQLRGFEGRDIPKYAILSHTWGDDEILFQDLSEPQSPTWRQKQAFGKVAGSCRKASDHGYDWIWIDTCCIDKSSSAELSEAINSMFRYYKDSAECYVYMADLEPGRKLHSGNRWFTRGWTLQELIAPSDVRFYNSSWGYIGNKLCLSEDLAFITVPIQDVLASTSTARIMSWASKRETKKEEDIAYSLIGLFDVNIPLLYGEGSKAFIRLQHEIVRKRKDQSILAWRNPLVQLPPYRDFWNNSREISPLAPSPGMETAAPSTTSTGATVRSPIMSCFVRILRRRWR</sequence>
<dbReference type="AlphaFoldDB" id="A0A9P8UAG1"/>
<dbReference type="InterPro" id="IPR058525">
    <property type="entry name" value="DUF8212"/>
</dbReference>
<name>A0A9P8UAG1_9PEZI</name>
<feature type="domain" description="Heterokaryon incompatibility" evidence="1">
    <location>
        <begin position="22"/>
        <end position="109"/>
    </location>
</feature>
<protein>
    <submittedName>
        <fullName evidence="3">Heterokaryon incompatibility protein-domain-containing protein</fullName>
    </submittedName>
</protein>
<evidence type="ECO:0000313" key="3">
    <source>
        <dbReference type="EMBL" id="KAH6647254.1"/>
    </source>
</evidence>
<proteinExistence type="predicted"/>
<evidence type="ECO:0000259" key="2">
    <source>
        <dbReference type="Pfam" id="PF26640"/>
    </source>
</evidence>
<feature type="domain" description="DUF8212" evidence="2">
    <location>
        <begin position="213"/>
        <end position="247"/>
    </location>
</feature>
<accession>A0A9P8UAG1</accession>
<dbReference type="Pfam" id="PF06985">
    <property type="entry name" value="HET"/>
    <property type="match status" value="1"/>
</dbReference>
<dbReference type="EMBL" id="JAGPXC010000009">
    <property type="protein sequence ID" value="KAH6647254.1"/>
    <property type="molecule type" value="Genomic_DNA"/>
</dbReference>
<dbReference type="GeneID" id="70134040"/>